<name>A0A8S9KE62_BRACR</name>
<reference evidence="2" key="1">
    <citation type="submission" date="2019-12" db="EMBL/GenBank/DDBJ databases">
        <title>Genome sequencing and annotation of Brassica cretica.</title>
        <authorList>
            <person name="Studholme D.J."/>
            <person name="Sarris P.F."/>
        </authorList>
    </citation>
    <scope>NUCLEOTIDE SEQUENCE</scope>
    <source>
        <strain evidence="2">PFS-102/07</strain>
        <tissue evidence="2">Leaf</tissue>
    </source>
</reference>
<organism evidence="2">
    <name type="scientific">Brassica cretica</name>
    <name type="common">Mustard</name>
    <dbReference type="NCBI Taxonomy" id="69181"/>
    <lineage>
        <taxon>Eukaryota</taxon>
        <taxon>Viridiplantae</taxon>
        <taxon>Streptophyta</taxon>
        <taxon>Embryophyta</taxon>
        <taxon>Tracheophyta</taxon>
        <taxon>Spermatophyta</taxon>
        <taxon>Magnoliopsida</taxon>
        <taxon>eudicotyledons</taxon>
        <taxon>Gunneridae</taxon>
        <taxon>Pentapetalae</taxon>
        <taxon>rosids</taxon>
        <taxon>malvids</taxon>
        <taxon>Brassicales</taxon>
        <taxon>Brassicaceae</taxon>
        <taxon>Brassiceae</taxon>
        <taxon>Brassica</taxon>
    </lineage>
</organism>
<sequence length="183" mass="19952">MTNRGLFFSRLSDWSGGRLIIMAWMKTVFSRIAKEVVGKGPDHGTFVFRLSSKRMLNSGGGTRLEAGSSTVPGQKISRPPKVPMKLATRTGSLGKAQPTSNARTHGSEGNPISSGRKLVEKSPGVLDPRLAIPQTMRGGTLSTLSTTLRLLIRGNAELSAWDQPNRWHTTKRHDEQAETETSQ</sequence>
<evidence type="ECO:0000313" key="2">
    <source>
        <dbReference type="EMBL" id="KAF2591733.1"/>
    </source>
</evidence>
<dbReference type="AlphaFoldDB" id="A0A8S9KE62"/>
<evidence type="ECO:0000256" key="1">
    <source>
        <dbReference type="SAM" id="MobiDB-lite"/>
    </source>
</evidence>
<accession>A0A8S9KE62</accession>
<proteinExistence type="predicted"/>
<dbReference type="EMBL" id="QGKY02000190">
    <property type="protein sequence ID" value="KAF2591733.1"/>
    <property type="molecule type" value="Genomic_DNA"/>
</dbReference>
<protein>
    <submittedName>
        <fullName evidence="2">Uncharacterized protein</fullName>
    </submittedName>
</protein>
<gene>
    <name evidence="2" type="ORF">F2Q70_00038633</name>
</gene>
<feature type="region of interest" description="Disordered" evidence="1">
    <location>
        <begin position="59"/>
        <end position="122"/>
    </location>
</feature>
<comment type="caution">
    <text evidence="2">The sequence shown here is derived from an EMBL/GenBank/DDBJ whole genome shotgun (WGS) entry which is preliminary data.</text>
</comment>
<feature type="region of interest" description="Disordered" evidence="1">
    <location>
        <begin position="163"/>
        <end position="183"/>
    </location>
</feature>